<gene>
    <name evidence="1" type="ORF">Vbra_3519</name>
</gene>
<keyword evidence="2" id="KW-1185">Reference proteome</keyword>
<accession>A0A0G4EAT6</accession>
<evidence type="ECO:0000313" key="1">
    <source>
        <dbReference type="EMBL" id="CEL92413.1"/>
    </source>
</evidence>
<evidence type="ECO:0000313" key="2">
    <source>
        <dbReference type="Proteomes" id="UP000041254"/>
    </source>
</evidence>
<protein>
    <submittedName>
        <fullName evidence="1">Uncharacterized protein</fullName>
    </submittedName>
</protein>
<dbReference type="VEuPathDB" id="CryptoDB:Vbra_3519"/>
<dbReference type="Proteomes" id="UP000041254">
    <property type="component" value="Unassembled WGS sequence"/>
</dbReference>
<dbReference type="EMBL" id="CDMY01000077">
    <property type="protein sequence ID" value="CEL92413.1"/>
    <property type="molecule type" value="Genomic_DNA"/>
</dbReference>
<proteinExistence type="predicted"/>
<organism evidence="1 2">
    <name type="scientific">Vitrella brassicaformis (strain CCMP3155)</name>
    <dbReference type="NCBI Taxonomy" id="1169540"/>
    <lineage>
        <taxon>Eukaryota</taxon>
        <taxon>Sar</taxon>
        <taxon>Alveolata</taxon>
        <taxon>Colpodellida</taxon>
        <taxon>Vitrellaceae</taxon>
        <taxon>Vitrella</taxon>
    </lineage>
</organism>
<name>A0A0G4EAT6_VITBC</name>
<dbReference type="InParanoid" id="A0A0G4EAT6"/>
<dbReference type="AlphaFoldDB" id="A0A0G4EAT6"/>
<reference evidence="1 2" key="1">
    <citation type="submission" date="2014-11" db="EMBL/GenBank/DDBJ databases">
        <authorList>
            <person name="Zhu J."/>
            <person name="Qi W."/>
            <person name="Song R."/>
        </authorList>
    </citation>
    <scope>NUCLEOTIDE SEQUENCE [LARGE SCALE GENOMIC DNA]</scope>
</reference>
<sequence length="125" mass="14694">MRPISRTVHPCWFNDDLRKEVKRLTEQVNELYDTNLTKHEVKELREMTEKLDEAHELRETILDTVVGRRRDKYYYTSESEMTALADRLNELCDKLTNTADNLSTLSDTLVEKGVIESDDLPYSLQ</sequence>